<accession>A0AAV9SCW4</accession>
<dbReference type="InterPro" id="IPR050370">
    <property type="entry name" value="HES_HEY"/>
</dbReference>
<dbReference type="GO" id="GO:0003677">
    <property type="term" value="F:DNA binding"/>
    <property type="evidence" value="ECO:0007669"/>
    <property type="project" value="UniProtKB-KW"/>
</dbReference>
<dbReference type="SUPFAM" id="SSF47459">
    <property type="entry name" value="HLH, helix-loop-helix DNA-binding domain"/>
    <property type="match status" value="1"/>
</dbReference>
<keyword evidence="6" id="KW-0539">Nucleus</keyword>
<dbReference type="EMBL" id="JAHHUM010000584">
    <property type="protein sequence ID" value="KAK5619199.1"/>
    <property type="molecule type" value="Genomic_DNA"/>
</dbReference>
<proteinExistence type="predicted"/>
<comment type="subcellular location">
    <subcellularLocation>
        <location evidence="1">Nucleus</location>
    </subcellularLocation>
</comment>
<dbReference type="PROSITE" id="PS50888">
    <property type="entry name" value="BHLH"/>
    <property type="match status" value="1"/>
</dbReference>
<dbReference type="AlphaFoldDB" id="A0AAV9SCW4"/>
<sequence>MSPNMTYDTLPSFSPRLTVAKRKEALELRKTLKPLMEKRRRARINDSLNRLKNLIIPLTGRDTTRYSKLEKADILEMTVKFLSDIPPVNAKRPSGGYKEGYKACLQRVSALLPKTYLDQDACQRVEDFVQRSMSANSGPTCLNCCVQNVRTFPHLHQKLLNLKSNVSSRLESQSHSGAAAGPSRPQPVSVAVWRPCPERDTVTTAARGRRRGSLPDFSPHYPRVPLHHTASPGEIIQTMASPGMREASSPLQLCRAKLGISVPDIAPSRSEITSAGNIKIREQGGFY</sequence>
<evidence type="ECO:0000313" key="8">
    <source>
        <dbReference type="EMBL" id="KAK5619199.1"/>
    </source>
</evidence>
<evidence type="ECO:0000256" key="5">
    <source>
        <dbReference type="ARBA" id="ARBA00023163"/>
    </source>
</evidence>
<evidence type="ECO:0000256" key="4">
    <source>
        <dbReference type="ARBA" id="ARBA00023125"/>
    </source>
</evidence>
<organism evidence="8 9">
    <name type="scientific">Crenichthys baileyi</name>
    <name type="common">White River springfish</name>
    <dbReference type="NCBI Taxonomy" id="28760"/>
    <lineage>
        <taxon>Eukaryota</taxon>
        <taxon>Metazoa</taxon>
        <taxon>Chordata</taxon>
        <taxon>Craniata</taxon>
        <taxon>Vertebrata</taxon>
        <taxon>Euteleostomi</taxon>
        <taxon>Actinopterygii</taxon>
        <taxon>Neopterygii</taxon>
        <taxon>Teleostei</taxon>
        <taxon>Neoteleostei</taxon>
        <taxon>Acanthomorphata</taxon>
        <taxon>Ovalentaria</taxon>
        <taxon>Atherinomorphae</taxon>
        <taxon>Cyprinodontiformes</taxon>
        <taxon>Goodeidae</taxon>
        <taxon>Crenichthys</taxon>
    </lineage>
</organism>
<evidence type="ECO:0000256" key="1">
    <source>
        <dbReference type="ARBA" id="ARBA00004123"/>
    </source>
</evidence>
<gene>
    <name evidence="8" type="ORF">CRENBAI_022196</name>
</gene>
<evidence type="ECO:0000313" key="9">
    <source>
        <dbReference type="Proteomes" id="UP001311232"/>
    </source>
</evidence>
<dbReference type="GO" id="GO:0005634">
    <property type="term" value="C:nucleus"/>
    <property type="evidence" value="ECO:0007669"/>
    <property type="project" value="UniProtKB-SubCell"/>
</dbReference>
<keyword evidence="5" id="KW-0804">Transcription</keyword>
<dbReference type="GO" id="GO:0046983">
    <property type="term" value="F:protein dimerization activity"/>
    <property type="evidence" value="ECO:0007669"/>
    <property type="project" value="InterPro"/>
</dbReference>
<dbReference type="Gene3D" id="4.10.280.10">
    <property type="entry name" value="Helix-loop-helix DNA-binding domain"/>
    <property type="match status" value="1"/>
</dbReference>
<dbReference type="FunFam" id="4.10.280.10:FF:000009">
    <property type="entry name" value="Transcription factor HES-1"/>
    <property type="match status" value="1"/>
</dbReference>
<dbReference type="InterPro" id="IPR036638">
    <property type="entry name" value="HLH_DNA-bd_sf"/>
</dbReference>
<dbReference type="Proteomes" id="UP001311232">
    <property type="component" value="Unassembled WGS sequence"/>
</dbReference>
<comment type="caution">
    <text evidence="8">The sequence shown here is derived from an EMBL/GenBank/DDBJ whole genome shotgun (WGS) entry which is preliminary data.</text>
</comment>
<dbReference type="Pfam" id="PF00010">
    <property type="entry name" value="HLH"/>
    <property type="match status" value="1"/>
</dbReference>
<reference evidence="8 9" key="1">
    <citation type="submission" date="2021-06" db="EMBL/GenBank/DDBJ databases">
        <authorList>
            <person name="Palmer J.M."/>
        </authorList>
    </citation>
    <scope>NUCLEOTIDE SEQUENCE [LARGE SCALE GENOMIC DNA]</scope>
    <source>
        <strain evidence="8 9">MEX-2019</strain>
        <tissue evidence="8">Muscle</tissue>
    </source>
</reference>
<protein>
    <recommendedName>
        <fullName evidence="7">BHLH domain-containing protein</fullName>
    </recommendedName>
</protein>
<dbReference type="PANTHER" id="PTHR10985">
    <property type="entry name" value="BASIC HELIX-LOOP-HELIX TRANSCRIPTION FACTOR, HES-RELATED"/>
    <property type="match status" value="1"/>
</dbReference>
<dbReference type="InterPro" id="IPR011598">
    <property type="entry name" value="bHLH_dom"/>
</dbReference>
<name>A0AAV9SCW4_9TELE</name>
<keyword evidence="2" id="KW-0678">Repressor</keyword>
<evidence type="ECO:0000256" key="3">
    <source>
        <dbReference type="ARBA" id="ARBA00023015"/>
    </source>
</evidence>
<evidence type="ECO:0000259" key="7">
    <source>
        <dbReference type="PROSITE" id="PS50888"/>
    </source>
</evidence>
<keyword evidence="9" id="KW-1185">Reference proteome</keyword>
<dbReference type="SMART" id="SM00353">
    <property type="entry name" value="HLH"/>
    <property type="match status" value="1"/>
</dbReference>
<keyword evidence="4" id="KW-0238">DNA-binding</keyword>
<evidence type="ECO:0000256" key="2">
    <source>
        <dbReference type="ARBA" id="ARBA00022491"/>
    </source>
</evidence>
<keyword evidence="3" id="KW-0805">Transcription regulation</keyword>
<evidence type="ECO:0000256" key="6">
    <source>
        <dbReference type="ARBA" id="ARBA00023242"/>
    </source>
</evidence>
<feature type="domain" description="BHLH" evidence="7">
    <location>
        <begin position="28"/>
        <end position="85"/>
    </location>
</feature>